<gene>
    <name evidence="3" type="ORF">NADFUDRAFT_42337</name>
</gene>
<sequence>MPPKGKRLLRNLTPVATDPEDVEISTSEYDQLMTVFQDYCEELEECDEAFFLDDNEAPGSNYSISVDNLPDAMQKLGLSVESLDDDQLLELMQDLDPEGTNKVNFDQFSRKMVKMMRDRPDQSQVSDMFDLFQVSRNGNGVITLDDLREVSKMVKDDANEDDLKDMLMVAGGKAFVNIHDFENVMRRAGAI</sequence>
<dbReference type="InterPro" id="IPR050230">
    <property type="entry name" value="CALM/Myosin/TropC-like"/>
</dbReference>
<evidence type="ECO:0000313" key="4">
    <source>
        <dbReference type="Proteomes" id="UP000095009"/>
    </source>
</evidence>
<name>A0A1E3PI49_9ASCO</name>
<dbReference type="SUPFAM" id="SSF47473">
    <property type="entry name" value="EF-hand"/>
    <property type="match status" value="1"/>
</dbReference>
<dbReference type="EMBL" id="KV454410">
    <property type="protein sequence ID" value="ODQ65038.1"/>
    <property type="molecule type" value="Genomic_DNA"/>
</dbReference>
<accession>A0A1E3PI49</accession>
<dbReference type="STRING" id="857566.A0A1E3PI49"/>
<dbReference type="AlphaFoldDB" id="A0A1E3PI49"/>
<evidence type="ECO:0000259" key="2">
    <source>
        <dbReference type="PROSITE" id="PS50222"/>
    </source>
</evidence>
<protein>
    <recommendedName>
        <fullName evidence="2">EF-hand domain-containing protein</fullName>
    </recommendedName>
</protein>
<proteinExistence type="predicted"/>
<evidence type="ECO:0000313" key="3">
    <source>
        <dbReference type="EMBL" id="ODQ65038.1"/>
    </source>
</evidence>
<dbReference type="Proteomes" id="UP000095009">
    <property type="component" value="Unassembled WGS sequence"/>
</dbReference>
<dbReference type="PANTHER" id="PTHR23048:SF0">
    <property type="entry name" value="CALMODULIN LIKE 3"/>
    <property type="match status" value="1"/>
</dbReference>
<evidence type="ECO:0000256" key="1">
    <source>
        <dbReference type="ARBA" id="ARBA00022737"/>
    </source>
</evidence>
<dbReference type="Gene3D" id="1.10.238.10">
    <property type="entry name" value="EF-hand"/>
    <property type="match status" value="2"/>
</dbReference>
<dbReference type="InterPro" id="IPR002048">
    <property type="entry name" value="EF_hand_dom"/>
</dbReference>
<organism evidence="3 4">
    <name type="scientific">Nadsonia fulvescens var. elongata DSM 6958</name>
    <dbReference type="NCBI Taxonomy" id="857566"/>
    <lineage>
        <taxon>Eukaryota</taxon>
        <taxon>Fungi</taxon>
        <taxon>Dikarya</taxon>
        <taxon>Ascomycota</taxon>
        <taxon>Saccharomycotina</taxon>
        <taxon>Dipodascomycetes</taxon>
        <taxon>Dipodascales</taxon>
        <taxon>Dipodascales incertae sedis</taxon>
        <taxon>Nadsonia</taxon>
    </lineage>
</organism>
<dbReference type="GO" id="GO:0005509">
    <property type="term" value="F:calcium ion binding"/>
    <property type="evidence" value="ECO:0007669"/>
    <property type="project" value="InterPro"/>
</dbReference>
<feature type="domain" description="EF-hand" evidence="2">
    <location>
        <begin position="83"/>
        <end position="118"/>
    </location>
</feature>
<dbReference type="PANTHER" id="PTHR23048">
    <property type="entry name" value="MYOSIN LIGHT CHAIN 1, 3"/>
    <property type="match status" value="1"/>
</dbReference>
<dbReference type="GO" id="GO:0016460">
    <property type="term" value="C:myosin II complex"/>
    <property type="evidence" value="ECO:0007669"/>
    <property type="project" value="TreeGrafter"/>
</dbReference>
<dbReference type="OrthoDB" id="26525at2759"/>
<dbReference type="PROSITE" id="PS50222">
    <property type="entry name" value="EF_HAND_2"/>
    <property type="match status" value="1"/>
</dbReference>
<keyword evidence="4" id="KW-1185">Reference proteome</keyword>
<keyword evidence="1" id="KW-0677">Repeat</keyword>
<reference evidence="3 4" key="1">
    <citation type="journal article" date="2016" name="Proc. Natl. Acad. Sci. U.S.A.">
        <title>Comparative genomics of biotechnologically important yeasts.</title>
        <authorList>
            <person name="Riley R."/>
            <person name="Haridas S."/>
            <person name="Wolfe K.H."/>
            <person name="Lopes M.R."/>
            <person name="Hittinger C.T."/>
            <person name="Goeker M."/>
            <person name="Salamov A.A."/>
            <person name="Wisecaver J.H."/>
            <person name="Long T.M."/>
            <person name="Calvey C.H."/>
            <person name="Aerts A.L."/>
            <person name="Barry K.W."/>
            <person name="Choi C."/>
            <person name="Clum A."/>
            <person name="Coughlan A.Y."/>
            <person name="Deshpande S."/>
            <person name="Douglass A.P."/>
            <person name="Hanson S.J."/>
            <person name="Klenk H.-P."/>
            <person name="LaButti K.M."/>
            <person name="Lapidus A."/>
            <person name="Lindquist E.A."/>
            <person name="Lipzen A.M."/>
            <person name="Meier-Kolthoff J.P."/>
            <person name="Ohm R.A."/>
            <person name="Otillar R.P."/>
            <person name="Pangilinan J.L."/>
            <person name="Peng Y."/>
            <person name="Rokas A."/>
            <person name="Rosa C.A."/>
            <person name="Scheuner C."/>
            <person name="Sibirny A.A."/>
            <person name="Slot J.C."/>
            <person name="Stielow J.B."/>
            <person name="Sun H."/>
            <person name="Kurtzman C.P."/>
            <person name="Blackwell M."/>
            <person name="Grigoriev I.V."/>
            <person name="Jeffries T.W."/>
        </authorList>
    </citation>
    <scope>NUCLEOTIDE SEQUENCE [LARGE SCALE GENOMIC DNA]</scope>
    <source>
        <strain evidence="3 4">DSM 6958</strain>
    </source>
</reference>
<dbReference type="InterPro" id="IPR011992">
    <property type="entry name" value="EF-hand-dom_pair"/>
</dbReference>